<proteinExistence type="inferred from homology"/>
<evidence type="ECO:0000256" key="5">
    <source>
        <dbReference type="ARBA" id="ARBA00022927"/>
    </source>
</evidence>
<evidence type="ECO:0000256" key="7">
    <source>
        <dbReference type="ARBA" id="ARBA00023010"/>
    </source>
</evidence>
<evidence type="ECO:0000256" key="1">
    <source>
        <dbReference type="ARBA" id="ARBA00004162"/>
    </source>
</evidence>
<keyword evidence="7 9" id="KW-0811">Translocation</keyword>
<dbReference type="RefSeq" id="WP_128465582.1">
    <property type="nucleotide sequence ID" value="NZ_CP035108.1"/>
</dbReference>
<dbReference type="InterPro" id="IPR006312">
    <property type="entry name" value="TatA/E"/>
</dbReference>
<evidence type="ECO:0000256" key="2">
    <source>
        <dbReference type="ARBA" id="ARBA00022448"/>
    </source>
</evidence>
<evidence type="ECO:0000313" key="10">
    <source>
        <dbReference type="EMBL" id="QAR32295.1"/>
    </source>
</evidence>
<dbReference type="PANTHER" id="PTHR42982:SF1">
    <property type="entry name" value="SEC-INDEPENDENT PROTEIN TRANSLOCASE PROTEIN TATA"/>
    <property type="match status" value="1"/>
</dbReference>
<accession>A0A410JW96</accession>
<keyword evidence="3 9" id="KW-1003">Cell membrane</keyword>
<organism evidence="10 11">
    <name type="scientific">Geovibrio thiophilus</name>
    <dbReference type="NCBI Taxonomy" id="139438"/>
    <lineage>
        <taxon>Bacteria</taxon>
        <taxon>Pseudomonadati</taxon>
        <taxon>Deferribacterota</taxon>
        <taxon>Deferribacteres</taxon>
        <taxon>Deferribacterales</taxon>
        <taxon>Geovibrionaceae</taxon>
        <taxon>Geovibrio</taxon>
    </lineage>
</organism>
<comment type="similarity">
    <text evidence="9">Belongs to the TatA/E family.</text>
</comment>
<dbReference type="GO" id="GO:0008320">
    <property type="term" value="F:protein transmembrane transporter activity"/>
    <property type="evidence" value="ECO:0007669"/>
    <property type="project" value="UniProtKB-UniRule"/>
</dbReference>
<dbReference type="Pfam" id="PF02416">
    <property type="entry name" value="TatA_B_E"/>
    <property type="match status" value="1"/>
</dbReference>
<keyword evidence="2 9" id="KW-0813">Transport</keyword>
<evidence type="ECO:0000313" key="11">
    <source>
        <dbReference type="Proteomes" id="UP000287502"/>
    </source>
</evidence>
<dbReference type="PANTHER" id="PTHR42982">
    <property type="entry name" value="SEC-INDEPENDENT PROTEIN TRANSLOCASE PROTEIN TATA"/>
    <property type="match status" value="1"/>
</dbReference>
<evidence type="ECO:0000256" key="3">
    <source>
        <dbReference type="ARBA" id="ARBA00022475"/>
    </source>
</evidence>
<dbReference type="EMBL" id="CP035108">
    <property type="protein sequence ID" value="QAR32295.1"/>
    <property type="molecule type" value="Genomic_DNA"/>
</dbReference>
<comment type="subcellular location">
    <subcellularLocation>
        <location evidence="1 9">Cell membrane</location>
        <topology evidence="1 9">Single-pass membrane protein</topology>
    </subcellularLocation>
</comment>
<dbReference type="AlphaFoldDB" id="A0A410JW96"/>
<keyword evidence="11" id="KW-1185">Reference proteome</keyword>
<evidence type="ECO:0000256" key="4">
    <source>
        <dbReference type="ARBA" id="ARBA00022692"/>
    </source>
</evidence>
<name>A0A410JW96_9BACT</name>
<dbReference type="OrthoDB" id="9813726at2"/>
<dbReference type="NCBIfam" id="TIGR01411">
    <property type="entry name" value="tatAE"/>
    <property type="match status" value="1"/>
</dbReference>
<dbReference type="HAMAP" id="MF_00236">
    <property type="entry name" value="TatA_E"/>
    <property type="match status" value="1"/>
</dbReference>
<evidence type="ECO:0000256" key="8">
    <source>
        <dbReference type="ARBA" id="ARBA00023136"/>
    </source>
</evidence>
<sequence>MGSVGSQQILIILIIALVIFGAGKLPQIGDGLGKAIRNFKKSAKDAEDALDITPETEKKKIENENKDA</sequence>
<comment type="function">
    <text evidence="9">Part of the twin-arginine translocation (Tat) system that transports large folded proteins containing a characteristic twin-arginine motif in their signal peptide across membranes. TatA could form the protein-conducting channel of the Tat system.</text>
</comment>
<protein>
    <recommendedName>
        <fullName evidence="9">Sec-independent protein translocase protein TatA</fullName>
    </recommendedName>
</protein>
<gene>
    <name evidence="9 10" type="primary">tatA</name>
    <name evidence="10" type="ORF">EP073_02440</name>
</gene>
<keyword evidence="6 9" id="KW-1133">Transmembrane helix</keyword>
<dbReference type="KEGG" id="gtl:EP073_02440"/>
<dbReference type="Gene3D" id="1.20.5.3310">
    <property type="match status" value="1"/>
</dbReference>
<evidence type="ECO:0000256" key="6">
    <source>
        <dbReference type="ARBA" id="ARBA00022989"/>
    </source>
</evidence>
<dbReference type="GO" id="GO:0043953">
    <property type="term" value="P:protein transport by the Tat complex"/>
    <property type="evidence" value="ECO:0007669"/>
    <property type="project" value="UniProtKB-UniRule"/>
</dbReference>
<keyword evidence="5 9" id="KW-0653">Protein transport</keyword>
<comment type="subunit">
    <text evidence="9">Forms a complex with TatC.</text>
</comment>
<keyword evidence="4 9" id="KW-0812">Transmembrane</keyword>
<feature type="transmembrane region" description="Helical" evidence="9">
    <location>
        <begin position="6"/>
        <end position="25"/>
    </location>
</feature>
<dbReference type="GO" id="GO:0033281">
    <property type="term" value="C:TAT protein transport complex"/>
    <property type="evidence" value="ECO:0007669"/>
    <property type="project" value="UniProtKB-UniRule"/>
</dbReference>
<dbReference type="Proteomes" id="UP000287502">
    <property type="component" value="Chromosome"/>
</dbReference>
<dbReference type="InterPro" id="IPR003369">
    <property type="entry name" value="TatA/B/E"/>
</dbReference>
<evidence type="ECO:0000256" key="9">
    <source>
        <dbReference type="HAMAP-Rule" id="MF_00236"/>
    </source>
</evidence>
<reference evidence="10 11" key="1">
    <citation type="submission" date="2019-01" db="EMBL/GenBank/DDBJ databases">
        <title>Geovibrio thiophilus DSM 11263, complete genome.</title>
        <authorList>
            <person name="Spring S."/>
            <person name="Bunk B."/>
            <person name="Sproer C."/>
        </authorList>
    </citation>
    <scope>NUCLEOTIDE SEQUENCE [LARGE SCALE GENOMIC DNA]</scope>
    <source>
        <strain evidence="10 11">DSM 11263</strain>
    </source>
</reference>
<keyword evidence="8 9" id="KW-0472">Membrane</keyword>